<dbReference type="PATRIC" id="fig|999408.3.peg.1153"/>
<dbReference type="EMBL" id="AGYR01000007">
    <property type="protein sequence ID" value="ENZ18760.1"/>
    <property type="molecule type" value="Genomic_DNA"/>
</dbReference>
<dbReference type="PANTHER" id="PTHR43078">
    <property type="entry name" value="UDP-GLUCURONIC ACID DECARBOXYLASE-RELATED"/>
    <property type="match status" value="1"/>
</dbReference>
<dbReference type="GO" id="GO:0048040">
    <property type="term" value="F:UDP-glucuronate decarboxylase activity"/>
    <property type="evidence" value="ECO:0007669"/>
    <property type="project" value="TreeGrafter"/>
</dbReference>
<keyword evidence="3" id="KW-0520">NAD</keyword>
<dbReference type="RefSeq" id="WP_002594932.1">
    <property type="nucleotide sequence ID" value="NZ_KB850998.1"/>
</dbReference>
<dbReference type="InterPro" id="IPR001509">
    <property type="entry name" value="Epimerase_deHydtase"/>
</dbReference>
<evidence type="ECO:0000256" key="2">
    <source>
        <dbReference type="ARBA" id="ARBA00022793"/>
    </source>
</evidence>
<evidence type="ECO:0000256" key="1">
    <source>
        <dbReference type="ARBA" id="ARBA00001911"/>
    </source>
</evidence>
<evidence type="ECO:0000256" key="3">
    <source>
        <dbReference type="ARBA" id="ARBA00023027"/>
    </source>
</evidence>
<name>A0A0E2HEN1_9FIRM</name>
<evidence type="ECO:0000313" key="7">
    <source>
        <dbReference type="Proteomes" id="UP000013085"/>
    </source>
</evidence>
<dbReference type="Proteomes" id="UP000013085">
    <property type="component" value="Unassembled WGS sequence"/>
</dbReference>
<evidence type="ECO:0000313" key="6">
    <source>
        <dbReference type="EMBL" id="ENZ18760.1"/>
    </source>
</evidence>
<accession>A0A0E2HEN1</accession>
<dbReference type="InterPro" id="IPR044516">
    <property type="entry name" value="UXS-like"/>
</dbReference>
<sequence>MDKIIKEDALQIASSNYVDWRKLRGKTVLIAGANGYVPQFFVHGLLKRNEIRGDGIRVIALCRDGQKAEERFGAYIKREDFQLLQQDVCAPIDINRKPDFIIHAASPAGIKVTMEHPEEVFRANVTGAENLLKMAAENGARFLYMSSVDVYGMLDEKRWISEEDIGTLNHVGLRSIYAASKRAAETLCMCFEQKGADTVIVRPSQIMGPGIALHDERLHINMISQMMRGNQIVLKGDGTPRRSFIYITDAITGMLAVLTKADKGAIYNICTELGEATVRVLAEKLAGLVKDRKIKIVYNMETRHSDPAVRQVVSTVCPSSQKLRGLGWESKVTFTKACQRMMQYYGLEV</sequence>
<dbReference type="AlphaFoldDB" id="A0A0E2HEN1"/>
<comment type="cofactor">
    <cofactor evidence="1">
        <name>NAD(+)</name>
        <dbReference type="ChEBI" id="CHEBI:57540"/>
    </cofactor>
</comment>
<evidence type="ECO:0000256" key="4">
    <source>
        <dbReference type="ARBA" id="ARBA00023239"/>
    </source>
</evidence>
<dbReference type="SUPFAM" id="SSF51735">
    <property type="entry name" value="NAD(P)-binding Rossmann-fold domains"/>
    <property type="match status" value="1"/>
</dbReference>
<dbReference type="GO" id="GO:0005737">
    <property type="term" value="C:cytoplasm"/>
    <property type="evidence" value="ECO:0007669"/>
    <property type="project" value="TreeGrafter"/>
</dbReference>
<feature type="domain" description="NAD-dependent epimerase/dehydratase" evidence="5">
    <location>
        <begin position="28"/>
        <end position="270"/>
    </location>
</feature>
<dbReference type="PANTHER" id="PTHR43078:SF6">
    <property type="entry name" value="UDP-GLUCURONIC ACID DECARBOXYLASE 1"/>
    <property type="match status" value="1"/>
</dbReference>
<dbReference type="InterPro" id="IPR036291">
    <property type="entry name" value="NAD(P)-bd_dom_sf"/>
</dbReference>
<protein>
    <recommendedName>
        <fullName evidence="5">NAD-dependent epimerase/dehydratase domain-containing protein</fullName>
    </recommendedName>
</protein>
<organism evidence="6 7">
    <name type="scientific">[Clostridium] clostridioforme 90A8</name>
    <dbReference type="NCBI Taxonomy" id="999408"/>
    <lineage>
        <taxon>Bacteria</taxon>
        <taxon>Bacillati</taxon>
        <taxon>Bacillota</taxon>
        <taxon>Clostridia</taxon>
        <taxon>Lachnospirales</taxon>
        <taxon>Lachnospiraceae</taxon>
        <taxon>Enterocloster</taxon>
    </lineage>
</organism>
<comment type="caution">
    <text evidence="6">The sequence shown here is derived from an EMBL/GenBank/DDBJ whole genome shotgun (WGS) entry which is preliminary data.</text>
</comment>
<gene>
    <name evidence="6" type="ORF">HMPREF1090_01077</name>
</gene>
<proteinExistence type="predicted"/>
<reference evidence="6 7" key="1">
    <citation type="submission" date="2013-01" db="EMBL/GenBank/DDBJ databases">
        <title>The Genome Sequence of Clostridium clostridioforme 90A8.</title>
        <authorList>
            <consortium name="The Broad Institute Genome Sequencing Platform"/>
            <person name="Earl A."/>
            <person name="Ward D."/>
            <person name="Feldgarden M."/>
            <person name="Gevers D."/>
            <person name="Courvalin P."/>
            <person name="Lambert T."/>
            <person name="Walker B."/>
            <person name="Young S.K."/>
            <person name="Zeng Q."/>
            <person name="Gargeya S."/>
            <person name="Fitzgerald M."/>
            <person name="Haas B."/>
            <person name="Abouelleil A."/>
            <person name="Alvarado L."/>
            <person name="Arachchi H.M."/>
            <person name="Berlin A.M."/>
            <person name="Chapman S.B."/>
            <person name="Dewar J."/>
            <person name="Goldberg J."/>
            <person name="Griggs A."/>
            <person name="Gujja S."/>
            <person name="Hansen M."/>
            <person name="Howarth C."/>
            <person name="Imamovic A."/>
            <person name="Larimer J."/>
            <person name="McCowan C."/>
            <person name="Murphy C."/>
            <person name="Neiman D."/>
            <person name="Pearson M."/>
            <person name="Priest M."/>
            <person name="Roberts A."/>
            <person name="Saif S."/>
            <person name="Shea T."/>
            <person name="Sisk P."/>
            <person name="Sykes S."/>
            <person name="Wortman J."/>
            <person name="Nusbaum C."/>
            <person name="Birren B."/>
        </authorList>
    </citation>
    <scope>NUCLEOTIDE SEQUENCE [LARGE SCALE GENOMIC DNA]</scope>
    <source>
        <strain evidence="6 7">90A8</strain>
    </source>
</reference>
<keyword evidence="2" id="KW-0210">Decarboxylase</keyword>
<dbReference type="HOGENOM" id="CLU_007383_4_0_9"/>
<dbReference type="Pfam" id="PF01370">
    <property type="entry name" value="Epimerase"/>
    <property type="match status" value="1"/>
</dbReference>
<dbReference type="Gene3D" id="3.40.50.720">
    <property type="entry name" value="NAD(P)-binding Rossmann-like Domain"/>
    <property type="match status" value="1"/>
</dbReference>
<keyword evidence="4" id="KW-0456">Lyase</keyword>
<dbReference type="GO" id="GO:0042732">
    <property type="term" value="P:D-xylose metabolic process"/>
    <property type="evidence" value="ECO:0007669"/>
    <property type="project" value="InterPro"/>
</dbReference>
<evidence type="ECO:0000259" key="5">
    <source>
        <dbReference type="Pfam" id="PF01370"/>
    </source>
</evidence>
<dbReference type="GO" id="GO:0070403">
    <property type="term" value="F:NAD+ binding"/>
    <property type="evidence" value="ECO:0007669"/>
    <property type="project" value="InterPro"/>
</dbReference>